<evidence type="ECO:0000259" key="1">
    <source>
        <dbReference type="Pfam" id="PF07603"/>
    </source>
</evidence>
<keyword evidence="3" id="KW-1185">Reference proteome</keyword>
<dbReference type="PATRIC" id="fig|161398.10.peg.527"/>
<dbReference type="STRING" id="161398.PP2015_518"/>
<dbReference type="OrthoDB" id="9815730at2"/>
<gene>
    <name evidence="2" type="ORF">PP2015_518</name>
</gene>
<dbReference type="PROSITE" id="PS51257">
    <property type="entry name" value="PROKAR_LIPOPROTEIN"/>
    <property type="match status" value="1"/>
</dbReference>
<evidence type="ECO:0000313" key="3">
    <source>
        <dbReference type="Proteomes" id="UP000061457"/>
    </source>
</evidence>
<accession>A0A0S2JY11</accession>
<protein>
    <recommendedName>
        <fullName evidence="1">Lcl C-terminal domain-containing protein</fullName>
    </recommendedName>
</protein>
<proteinExistence type="predicted"/>
<evidence type="ECO:0000313" key="2">
    <source>
        <dbReference type="EMBL" id="ALO41040.1"/>
    </source>
</evidence>
<dbReference type="RefSeq" id="WP_058028804.1">
    <property type="nucleotide sequence ID" value="NZ_CP013187.1"/>
</dbReference>
<dbReference type="InterPro" id="IPR011460">
    <property type="entry name" value="Lcl_C"/>
</dbReference>
<reference evidence="2 3" key="1">
    <citation type="submission" date="2015-11" db="EMBL/GenBank/DDBJ databases">
        <authorList>
            <person name="Zhang Y."/>
            <person name="Guo Z."/>
        </authorList>
    </citation>
    <scope>NUCLEOTIDE SEQUENCE [LARGE SCALE GENOMIC DNA]</scope>
    <source>
        <strain evidence="2 3">KCTC 12086</strain>
    </source>
</reference>
<dbReference type="AlphaFoldDB" id="A0A0S2JY11"/>
<dbReference type="Pfam" id="PF22352">
    <property type="entry name" value="K319L-like_PKD"/>
    <property type="match status" value="1"/>
</dbReference>
<name>A0A0S2JY11_9GAMM</name>
<dbReference type="InterPro" id="IPR013783">
    <property type="entry name" value="Ig-like_fold"/>
</dbReference>
<dbReference type="Gene3D" id="2.60.40.10">
    <property type="entry name" value="Immunoglobulins"/>
    <property type="match status" value="2"/>
</dbReference>
<dbReference type="Pfam" id="PF07603">
    <property type="entry name" value="Lcl_C"/>
    <property type="match status" value="1"/>
</dbReference>
<feature type="domain" description="Lcl C-terminal" evidence="1">
    <location>
        <begin position="394"/>
        <end position="565"/>
    </location>
</feature>
<sequence>MLRRASLSVVASFLLLGCGGGGSDSNDTVENASVNAGADFSVEEKAEFTLSAVGSPSGGTYTWQVMEGPAMEGFPKEGQEHKLAAPDVKTDTSATLKVEYLAPSGVLVSDMVTISIGSRNQLPIPHIKKTLPDSDVLQYKDEITLSADESIDPDENGKIIEYLWEQVSGPELTFERNDQVTLKFIHPLLSTNDTARFKLTITDDESGQGSTEFSLTLYKNAQVVFADAGEDIKVIEFDKGELNATASLSSSGEYTCMWEQLERPKTQLEELISDPALCQTTFTAPDVDIASILKFQVTVSEPGGFTDKDDMEVSVQRRAVGENLNDTGQQRCFDSEAVIECESDVYPKQDAELGRDSFVQNEGKTGAGLASFDFTKLDENARPITDSSTSDFSCVKDNNTGLIWEVKQPNTATPPSTTLRDTRNTYTWFLRNYPNGHRGVDASTCPNTIYCDAQQYIDDVNATNYCGGRNWRLPTFTELMGIFNYGEVSGSSYVLDPNYFPAIANPAWTRENPSDKGTSFYWTSQISIEGATDNSNLIESYAFDMQTGETVELEHTTKAYIRLVREVSNNGN</sequence>
<dbReference type="Proteomes" id="UP000061457">
    <property type="component" value="Chromosome I"/>
</dbReference>
<organism evidence="2 3">
    <name type="scientific">Pseudoalteromonas phenolica</name>
    <dbReference type="NCBI Taxonomy" id="161398"/>
    <lineage>
        <taxon>Bacteria</taxon>
        <taxon>Pseudomonadati</taxon>
        <taxon>Pseudomonadota</taxon>
        <taxon>Gammaproteobacteria</taxon>
        <taxon>Alteromonadales</taxon>
        <taxon>Pseudoalteromonadaceae</taxon>
        <taxon>Pseudoalteromonas</taxon>
    </lineage>
</organism>
<dbReference type="EMBL" id="CP013187">
    <property type="protein sequence ID" value="ALO41040.1"/>
    <property type="molecule type" value="Genomic_DNA"/>
</dbReference>
<dbReference type="KEGG" id="pphe:PP2015_518"/>